<comment type="subunit">
    <text evidence="5">Homotetramer.</text>
</comment>
<dbReference type="FunFam" id="1.10.275.10:FF:000009">
    <property type="entry name" value="Phenylalanine ammonia-lyase"/>
    <property type="match status" value="1"/>
</dbReference>
<name>A0A6G7GGB3_CAMSN</name>
<dbReference type="Pfam" id="PF00221">
    <property type="entry name" value="Lyase_aromatic"/>
    <property type="match status" value="1"/>
</dbReference>
<evidence type="ECO:0000256" key="13">
    <source>
        <dbReference type="SAM" id="MobiDB-lite"/>
    </source>
</evidence>
<evidence type="ECO:0000256" key="12">
    <source>
        <dbReference type="RuleBase" id="RU003955"/>
    </source>
</evidence>
<dbReference type="Gene3D" id="1.10.275.10">
    <property type="entry name" value="Fumarase/aspartase (N-terminal domain)"/>
    <property type="match status" value="1"/>
</dbReference>
<dbReference type="Gene3D" id="1.10.274.20">
    <property type="entry name" value="Phenylalanine ammonia-lyase 1, domain 3"/>
    <property type="match status" value="1"/>
</dbReference>
<dbReference type="AlphaFoldDB" id="A0A6G7GGB3"/>
<protein>
    <recommendedName>
        <fullName evidence="6 12">Phenylalanine ammonia-lyase</fullName>
        <ecNumber evidence="6 12">4.3.1.24</ecNumber>
    </recommendedName>
</protein>
<evidence type="ECO:0000256" key="6">
    <source>
        <dbReference type="ARBA" id="ARBA00012139"/>
    </source>
</evidence>
<keyword evidence="7" id="KW-0963">Cytoplasm</keyword>
<evidence type="ECO:0000256" key="1">
    <source>
        <dbReference type="ARBA" id="ARBA00002235"/>
    </source>
</evidence>
<organism evidence="14">
    <name type="scientific">Camellia sinensis var. sinensis</name>
    <name type="common">China tea</name>
    <dbReference type="NCBI Taxonomy" id="542762"/>
    <lineage>
        <taxon>Eukaryota</taxon>
        <taxon>Viridiplantae</taxon>
        <taxon>Streptophyta</taxon>
        <taxon>Embryophyta</taxon>
        <taxon>Tracheophyta</taxon>
        <taxon>Spermatophyta</taxon>
        <taxon>Magnoliopsida</taxon>
        <taxon>eudicotyledons</taxon>
        <taxon>Gunneridae</taxon>
        <taxon>Pentapetalae</taxon>
        <taxon>asterids</taxon>
        <taxon>Ericales</taxon>
        <taxon>Theaceae</taxon>
        <taxon>Camellia</taxon>
    </lineage>
</organism>
<dbReference type="InterPro" id="IPR001106">
    <property type="entry name" value="Aromatic_Lyase"/>
</dbReference>
<evidence type="ECO:0000256" key="2">
    <source>
        <dbReference type="ARBA" id="ARBA00004496"/>
    </source>
</evidence>
<dbReference type="InterPro" id="IPR008948">
    <property type="entry name" value="L-Aspartase-like"/>
</dbReference>
<keyword evidence="9" id="KW-0585">Phenylalanine catabolism</keyword>
<sequence length="775" mass="84439">MNTEREGGSVVDHHRHRPHRSTPPSSLPPPISPQPVRSSRPLSFFSPFSVGDDIDPTASNNMDSTTAIGNDVGSGGSPGFCLKDPLNWGVAAEAMKGSHLEEVKGMVEEFRKPVVRLGGETLTISQVAAIAVRGSEVAVELSESAREGVKASSDWVMESMNKGTDSYGVTTGFGATSHRRTKEGGALQKELIRFLNAGIFGNGTESCHTLPQSATRAAMLVRINTLLQGYSGIRFEILEAISKFLNNNITPCLPLRGTITASGDLVPLSYIAGLLTGRPNSKAVGPTGEILHPKEAFRLAGVEGGFFELQPKEGLALVNGTAVGSGLASMVLFEANILAVLSEVLSAIFAEVMQGKPEFTDHLTHKLKHHPGQIEAAAIMEHILDGSSYVKAAQKLHEMDPLQKPKQDRYALRTSPQWLGPLIEVIRSSTKSIEREINSVNDNPLIDVSRNKALHGGNFQGTPIGVSMDNTRLAVASIGKLMFAQFSELVNDFYNNGLPSNLSGGRNPSLDYGFKGAEIAMAAYCSELQFLANPVTNHVQSAEQHNQDVNSLGLISSRKTAEAVDILKLMSSTYLVALCQAVDLRHFEENLRNTVKSTVSQVAKRVLTMGVNGELHPSRFCEKDLLRVVDREYIFAYIDDPCSATYPLMQKLRQVLVEHALKNGESEKNLSTSIFQKIRAFEEEIKTLLPKEVESTRAAIENGNSAIPNRIKECRSYPLYKFVREELGTELLTGEKVRSPGEEFDKVFTALCKGEMIDPLMDCLKEWNGAPLPIC</sequence>
<evidence type="ECO:0000256" key="3">
    <source>
        <dbReference type="ARBA" id="ARBA00005138"/>
    </source>
</evidence>
<evidence type="ECO:0000256" key="7">
    <source>
        <dbReference type="ARBA" id="ARBA00022490"/>
    </source>
</evidence>
<dbReference type="EC" id="4.3.1.24" evidence="6 12"/>
<dbReference type="CDD" id="cd00332">
    <property type="entry name" value="PAL-HAL"/>
    <property type="match status" value="1"/>
</dbReference>
<evidence type="ECO:0000256" key="9">
    <source>
        <dbReference type="ARBA" id="ARBA00023232"/>
    </source>
</evidence>
<accession>A0A6G7GGB3</accession>
<evidence type="ECO:0000256" key="8">
    <source>
        <dbReference type="ARBA" id="ARBA00023051"/>
    </source>
</evidence>
<dbReference type="GO" id="GO:0006559">
    <property type="term" value="P:L-phenylalanine catabolic process"/>
    <property type="evidence" value="ECO:0007669"/>
    <property type="project" value="UniProtKB-KW"/>
</dbReference>
<dbReference type="EMBL" id="MN207175">
    <property type="protein sequence ID" value="QIH97409.1"/>
    <property type="molecule type" value="mRNA"/>
</dbReference>
<evidence type="ECO:0000256" key="10">
    <source>
        <dbReference type="ARBA" id="ARBA00023239"/>
    </source>
</evidence>
<reference evidence="14" key="1">
    <citation type="submission" date="2019-07" db="EMBL/GenBank/DDBJ databases">
        <authorList>
            <person name="Fei X."/>
        </authorList>
    </citation>
    <scope>NUCLEOTIDE SEQUENCE</scope>
</reference>
<keyword evidence="10 11" id="KW-0456">Lyase</keyword>
<comment type="pathway">
    <text evidence="3 12">Phenylpropanoid metabolism; trans-cinnamate biosynthesis; trans-cinnamate from L-phenylalanine: step 1/1.</text>
</comment>
<evidence type="ECO:0000256" key="11">
    <source>
        <dbReference type="RuleBase" id="RU003954"/>
    </source>
</evidence>
<dbReference type="SUPFAM" id="SSF48557">
    <property type="entry name" value="L-aspartase-like"/>
    <property type="match status" value="1"/>
</dbReference>
<evidence type="ECO:0000256" key="5">
    <source>
        <dbReference type="ARBA" id="ARBA00011881"/>
    </source>
</evidence>
<dbReference type="InterPro" id="IPR024083">
    <property type="entry name" value="Fumarase/histidase_N"/>
</dbReference>
<dbReference type="InterPro" id="IPR022313">
    <property type="entry name" value="Phe/His_NH3-lyase_AS"/>
</dbReference>
<evidence type="ECO:0000313" key="14">
    <source>
        <dbReference type="EMBL" id="QIH97409.1"/>
    </source>
</evidence>
<comment type="similarity">
    <text evidence="4 11">Belongs to the PAL/histidase family.</text>
</comment>
<proteinExistence type="evidence at transcript level"/>
<dbReference type="GO" id="GO:0045548">
    <property type="term" value="F:phenylalanine ammonia-lyase activity"/>
    <property type="evidence" value="ECO:0007669"/>
    <property type="project" value="UniProtKB-EC"/>
</dbReference>
<comment type="function">
    <text evidence="1">This is a key enzyme of plant metabolism catalyzing the first reaction in the biosynthesis from L-phenylalanine of a wide variety of natural products based on the phenylpropane skeleton.</text>
</comment>
<dbReference type="PROSITE" id="PS00488">
    <property type="entry name" value="PAL_HISTIDASE"/>
    <property type="match status" value="1"/>
</dbReference>
<dbReference type="InterPro" id="IPR023144">
    <property type="entry name" value="Phe_NH3-lyase_shielding_dom_sf"/>
</dbReference>
<dbReference type="UniPathway" id="UPA00713">
    <property type="reaction ID" value="UER00725"/>
</dbReference>
<dbReference type="GO" id="GO:0005737">
    <property type="term" value="C:cytoplasm"/>
    <property type="evidence" value="ECO:0007669"/>
    <property type="project" value="UniProtKB-SubCell"/>
</dbReference>
<dbReference type="FunFam" id="1.10.274.20:FF:000001">
    <property type="entry name" value="Phenylalanine ammonia-lyase"/>
    <property type="match status" value="1"/>
</dbReference>
<comment type="subcellular location">
    <subcellularLocation>
        <location evidence="2 12">Cytoplasm</location>
    </subcellularLocation>
</comment>
<dbReference type="NCBIfam" id="TIGR01226">
    <property type="entry name" value="phe_am_lyase"/>
    <property type="match status" value="1"/>
</dbReference>
<keyword evidence="8 12" id="KW-0587">Phenylpropanoid metabolism</keyword>
<dbReference type="FunFam" id="1.20.200.10:FF:000009">
    <property type="entry name" value="Phenylalanine ammonia-lyase"/>
    <property type="match status" value="1"/>
</dbReference>
<dbReference type="GO" id="GO:0009800">
    <property type="term" value="P:cinnamic acid biosynthetic process"/>
    <property type="evidence" value="ECO:0007669"/>
    <property type="project" value="UniProtKB-UniPathway"/>
</dbReference>
<dbReference type="InterPro" id="IPR005922">
    <property type="entry name" value="Phe_NH3-lyase"/>
</dbReference>
<comment type="catalytic activity">
    <reaction evidence="12">
        <text>L-phenylalanine = (E)-cinnamate + NH4(+)</text>
        <dbReference type="Rhea" id="RHEA:21384"/>
        <dbReference type="ChEBI" id="CHEBI:15669"/>
        <dbReference type="ChEBI" id="CHEBI:28938"/>
        <dbReference type="ChEBI" id="CHEBI:58095"/>
        <dbReference type="EC" id="4.3.1.24"/>
    </reaction>
</comment>
<dbReference type="PANTHER" id="PTHR10362">
    <property type="entry name" value="HISTIDINE AMMONIA-LYASE"/>
    <property type="match status" value="1"/>
</dbReference>
<dbReference type="Gene3D" id="1.20.200.10">
    <property type="entry name" value="Fumarase/aspartase (Central domain)"/>
    <property type="match status" value="1"/>
</dbReference>
<evidence type="ECO:0000256" key="4">
    <source>
        <dbReference type="ARBA" id="ARBA00007238"/>
    </source>
</evidence>
<feature type="region of interest" description="Disordered" evidence="13">
    <location>
        <begin position="1"/>
        <end position="39"/>
    </location>
</feature>